<dbReference type="Proteomes" id="UP000326396">
    <property type="component" value="Linkage Group LG13"/>
</dbReference>
<name>A0A5N6PA85_9ASTR</name>
<dbReference type="AlphaFoldDB" id="A0A5N6PA85"/>
<evidence type="ECO:0000313" key="3">
    <source>
        <dbReference type="Proteomes" id="UP000326396"/>
    </source>
</evidence>
<feature type="compositionally biased region" description="Polar residues" evidence="1">
    <location>
        <begin position="120"/>
        <end position="132"/>
    </location>
</feature>
<evidence type="ECO:0000256" key="1">
    <source>
        <dbReference type="SAM" id="MobiDB-lite"/>
    </source>
</evidence>
<reference evidence="2 3" key="1">
    <citation type="submission" date="2019-05" db="EMBL/GenBank/DDBJ databases">
        <title>Mikania micrantha, genome provides insights into the molecular mechanism of rapid growth.</title>
        <authorList>
            <person name="Liu B."/>
        </authorList>
    </citation>
    <scope>NUCLEOTIDE SEQUENCE [LARGE SCALE GENOMIC DNA]</scope>
    <source>
        <strain evidence="2">NLD-2019</strain>
        <tissue evidence="2">Leaf</tissue>
    </source>
</reference>
<feature type="compositionally biased region" description="Polar residues" evidence="1">
    <location>
        <begin position="93"/>
        <end position="108"/>
    </location>
</feature>
<accession>A0A5N6PA85</accession>
<evidence type="ECO:0000313" key="2">
    <source>
        <dbReference type="EMBL" id="KAD6118638.1"/>
    </source>
</evidence>
<sequence length="132" mass="14701">MNEEKTLKKEIFEIFLRRLEITRQHYQITTIASKFQIRASPLPATNRHPELPYLKLTPSILASAFVGLRLPLPPPPLPSASRPSQMHTIDPEFQSSVDTPTKENNPNVIISGEANEAARDTTTSVEQANAAN</sequence>
<keyword evidence="3" id="KW-1185">Reference proteome</keyword>
<comment type="caution">
    <text evidence="2">The sequence shown here is derived from an EMBL/GenBank/DDBJ whole genome shotgun (WGS) entry which is preliminary data.</text>
</comment>
<feature type="region of interest" description="Disordered" evidence="1">
    <location>
        <begin position="76"/>
        <end position="132"/>
    </location>
</feature>
<proteinExistence type="predicted"/>
<protein>
    <submittedName>
        <fullName evidence="2">Uncharacterized protein</fullName>
    </submittedName>
</protein>
<dbReference type="EMBL" id="SZYD01000005">
    <property type="protein sequence ID" value="KAD6118638.1"/>
    <property type="molecule type" value="Genomic_DNA"/>
</dbReference>
<organism evidence="2 3">
    <name type="scientific">Mikania micrantha</name>
    <name type="common">bitter vine</name>
    <dbReference type="NCBI Taxonomy" id="192012"/>
    <lineage>
        <taxon>Eukaryota</taxon>
        <taxon>Viridiplantae</taxon>
        <taxon>Streptophyta</taxon>
        <taxon>Embryophyta</taxon>
        <taxon>Tracheophyta</taxon>
        <taxon>Spermatophyta</taxon>
        <taxon>Magnoliopsida</taxon>
        <taxon>eudicotyledons</taxon>
        <taxon>Gunneridae</taxon>
        <taxon>Pentapetalae</taxon>
        <taxon>asterids</taxon>
        <taxon>campanulids</taxon>
        <taxon>Asterales</taxon>
        <taxon>Asteraceae</taxon>
        <taxon>Asteroideae</taxon>
        <taxon>Heliantheae alliance</taxon>
        <taxon>Eupatorieae</taxon>
        <taxon>Mikania</taxon>
    </lineage>
</organism>
<gene>
    <name evidence="2" type="ORF">E3N88_09909</name>
</gene>